<gene>
    <name evidence="2" type="ORF">SAMN04487998_1517</name>
</gene>
<dbReference type="InterPro" id="IPR036291">
    <property type="entry name" value="NAD(P)-bd_dom_sf"/>
</dbReference>
<sequence>MILITGATGHLGTAVLHTLLQKTPASQLAALVRDEAKATDLQARGVHIRVGTYADPAALDRAMQGIEKVLLISGGGDDEALQEHFNVIDAARRAGVRCLAYTSRALQNPATLVNQLMQRHFQTEEYIRASGLAYVLFRNALYMDTLPLFTGPQVLETGIHLPAGQGRVAYALRREMGEAIANVLLTDGCANRTYHFTGSAAYSFHDVAAALTAASGRPVAYTPAGQASFAAGMQQRGVPAVVIERTIGFMTDIQNGQEAQVSSELATILGHQPTALTEGVKLLYQL</sequence>
<organism evidence="2 3">
    <name type="scientific">Hymenobacter actinosclerus</name>
    <dbReference type="NCBI Taxonomy" id="82805"/>
    <lineage>
        <taxon>Bacteria</taxon>
        <taxon>Pseudomonadati</taxon>
        <taxon>Bacteroidota</taxon>
        <taxon>Cytophagia</taxon>
        <taxon>Cytophagales</taxon>
        <taxon>Hymenobacteraceae</taxon>
        <taxon>Hymenobacter</taxon>
    </lineage>
</organism>
<dbReference type="Gene3D" id="3.90.25.10">
    <property type="entry name" value="UDP-galactose 4-epimerase, domain 1"/>
    <property type="match status" value="1"/>
</dbReference>
<name>A0A1I0DSF0_9BACT</name>
<keyword evidence="3" id="KW-1185">Reference proteome</keyword>
<dbReference type="RefSeq" id="WP_092770041.1">
    <property type="nucleotide sequence ID" value="NZ_FOHS01000002.1"/>
</dbReference>
<protein>
    <submittedName>
        <fullName evidence="2">NAD(P)H dehydrogenase (Quinone)</fullName>
    </submittedName>
</protein>
<accession>A0A1I0DSF0</accession>
<dbReference type="AlphaFoldDB" id="A0A1I0DSF0"/>
<evidence type="ECO:0000313" key="2">
    <source>
        <dbReference type="EMBL" id="SET34881.1"/>
    </source>
</evidence>
<dbReference type="PANTHER" id="PTHR47129:SF1">
    <property type="entry name" value="NMRA-LIKE DOMAIN-CONTAINING PROTEIN"/>
    <property type="match status" value="1"/>
</dbReference>
<dbReference type="InterPro" id="IPR016040">
    <property type="entry name" value="NAD(P)-bd_dom"/>
</dbReference>
<dbReference type="CDD" id="cd05269">
    <property type="entry name" value="TMR_SDR_a"/>
    <property type="match status" value="1"/>
</dbReference>
<proteinExistence type="predicted"/>
<evidence type="ECO:0000259" key="1">
    <source>
        <dbReference type="Pfam" id="PF13460"/>
    </source>
</evidence>
<feature type="domain" description="NAD(P)-binding" evidence="1">
    <location>
        <begin position="6"/>
        <end position="154"/>
    </location>
</feature>
<reference evidence="3" key="1">
    <citation type="submission" date="2016-10" db="EMBL/GenBank/DDBJ databases">
        <authorList>
            <person name="Varghese N."/>
            <person name="Submissions S."/>
        </authorList>
    </citation>
    <scope>NUCLEOTIDE SEQUENCE [LARGE SCALE GENOMIC DNA]</scope>
    <source>
        <strain evidence="3">DSM 15310</strain>
    </source>
</reference>
<dbReference type="STRING" id="82805.SAMN04487998_1517"/>
<dbReference type="OrthoDB" id="9780595at2"/>
<dbReference type="SUPFAM" id="SSF51735">
    <property type="entry name" value="NAD(P)-binding Rossmann-fold domains"/>
    <property type="match status" value="1"/>
</dbReference>
<dbReference type="PANTHER" id="PTHR47129">
    <property type="entry name" value="QUINONE OXIDOREDUCTASE 2"/>
    <property type="match status" value="1"/>
</dbReference>
<dbReference type="Proteomes" id="UP000198697">
    <property type="component" value="Unassembled WGS sequence"/>
</dbReference>
<dbReference type="Gene3D" id="3.40.50.720">
    <property type="entry name" value="NAD(P)-binding Rossmann-like Domain"/>
    <property type="match status" value="1"/>
</dbReference>
<evidence type="ECO:0000313" key="3">
    <source>
        <dbReference type="Proteomes" id="UP000198697"/>
    </source>
</evidence>
<dbReference type="InterPro" id="IPR052718">
    <property type="entry name" value="NmrA-type_oxidoreductase"/>
</dbReference>
<dbReference type="Pfam" id="PF13460">
    <property type="entry name" value="NAD_binding_10"/>
    <property type="match status" value="1"/>
</dbReference>
<dbReference type="EMBL" id="FOHS01000002">
    <property type="protein sequence ID" value="SET34881.1"/>
    <property type="molecule type" value="Genomic_DNA"/>
</dbReference>